<dbReference type="PANTHER" id="PTHR43630">
    <property type="entry name" value="POLY-BETA-1,6-N-ACETYL-D-GLUCOSAMINE SYNTHASE"/>
    <property type="match status" value="1"/>
</dbReference>
<dbReference type="Gene3D" id="3.90.550.10">
    <property type="entry name" value="Spore Coat Polysaccharide Biosynthesis Protein SpsA, Chain A"/>
    <property type="match status" value="1"/>
</dbReference>
<dbReference type="InterPro" id="IPR001173">
    <property type="entry name" value="Glyco_trans_2-like"/>
</dbReference>
<dbReference type="Proteomes" id="UP000095350">
    <property type="component" value="Unassembled WGS sequence"/>
</dbReference>
<sequence length="356" mass="41254">MATISLCMIVKNEEAVLARCLDSIADLMDEIIIVDTGSTDHTKEIAAKYTSQVYDFKWTSDFSAARNFSFSKANMDYIYAADADEVLDEFNHERFLRLKNALLPEIEIVQMKYVTDADFDTVLNAKKEYRPKLFKRLRTFTWVDPVHETVRLTPVIFDSDVEILHKPQNFHSKRDFSIFIKNFQSGHELSPKIRTMYAKELLKTGDTKDFQDAKPIFQYILEHDLSDDAMKEASCVLAHVYRLEDNKNEFFKLTMKDMLTTPCSEICYELGTYFLAQKDLNEAVIWFYNAAYETESILDVHTSGDLPLYGLVECYELLLAEAKSNIPSDTMLVSSYEEALEKYRRESQSWTMPAEN</sequence>
<dbReference type="EC" id="2.4.1.-" evidence="2"/>
<dbReference type="Pfam" id="PF00535">
    <property type="entry name" value="Glycos_transf_2"/>
    <property type="match status" value="1"/>
</dbReference>
<dbReference type="GO" id="GO:0016757">
    <property type="term" value="F:glycosyltransferase activity"/>
    <property type="evidence" value="ECO:0007669"/>
    <property type="project" value="UniProtKB-KW"/>
</dbReference>
<dbReference type="PaxDb" id="166486-ERS852572_00575"/>
<dbReference type="InterPro" id="IPR029044">
    <property type="entry name" value="Nucleotide-diphossugar_trans"/>
</dbReference>
<keyword evidence="2" id="KW-0808">Transferase</keyword>
<evidence type="ECO:0000313" key="2">
    <source>
        <dbReference type="EMBL" id="CUM81065.1"/>
    </source>
</evidence>
<dbReference type="SUPFAM" id="SSF53448">
    <property type="entry name" value="Nucleotide-diphospho-sugar transferases"/>
    <property type="match status" value="1"/>
</dbReference>
<protein>
    <submittedName>
        <fullName evidence="2">SPBc2 prophage-derived glycosyltransferase SunS</fullName>
        <ecNumber evidence="2">2.4.1.-</ecNumber>
    </submittedName>
</protein>
<dbReference type="STRING" id="166486.ERS852572_00575"/>
<gene>
    <name evidence="2" type="primary">sunS_1</name>
    <name evidence="2" type="ORF">ERS852572_00575</name>
</gene>
<proteinExistence type="predicted"/>
<dbReference type="AlphaFoldDB" id="A0A173RTT5"/>
<evidence type="ECO:0000313" key="3">
    <source>
        <dbReference type="Proteomes" id="UP000095350"/>
    </source>
</evidence>
<dbReference type="EMBL" id="CYXZ01000004">
    <property type="protein sequence ID" value="CUM81065.1"/>
    <property type="molecule type" value="Genomic_DNA"/>
</dbReference>
<dbReference type="PANTHER" id="PTHR43630:SF2">
    <property type="entry name" value="GLYCOSYLTRANSFERASE"/>
    <property type="match status" value="1"/>
</dbReference>
<reference evidence="2 3" key="1">
    <citation type="submission" date="2015-09" db="EMBL/GenBank/DDBJ databases">
        <authorList>
            <consortium name="Pathogen Informatics"/>
        </authorList>
    </citation>
    <scope>NUCLEOTIDE SEQUENCE [LARGE SCALE GENOMIC DNA]</scope>
    <source>
        <strain evidence="2 3">2789STDY5834960</strain>
    </source>
</reference>
<dbReference type="RefSeq" id="WP_055193249.1">
    <property type="nucleotide sequence ID" value="NZ_CABIYH010000004.1"/>
</dbReference>
<dbReference type="CDD" id="cd02511">
    <property type="entry name" value="Beta4Glucosyltransferase"/>
    <property type="match status" value="1"/>
</dbReference>
<accession>A0A173RTT5</accession>
<organism evidence="2 3">
    <name type="scientific">Roseburia intestinalis</name>
    <dbReference type="NCBI Taxonomy" id="166486"/>
    <lineage>
        <taxon>Bacteria</taxon>
        <taxon>Bacillati</taxon>
        <taxon>Bacillota</taxon>
        <taxon>Clostridia</taxon>
        <taxon>Lachnospirales</taxon>
        <taxon>Lachnospiraceae</taxon>
        <taxon>Roseburia</taxon>
    </lineage>
</organism>
<keyword evidence="2" id="KW-0328">Glycosyltransferase</keyword>
<name>A0A173RTT5_9FIRM</name>
<feature type="domain" description="Glycosyltransferase 2-like" evidence="1">
    <location>
        <begin position="5"/>
        <end position="140"/>
    </location>
</feature>
<evidence type="ECO:0000259" key="1">
    <source>
        <dbReference type="Pfam" id="PF00535"/>
    </source>
</evidence>
<dbReference type="SUPFAM" id="SSF81901">
    <property type="entry name" value="HCP-like"/>
    <property type="match status" value="1"/>
</dbReference>